<evidence type="ECO:0000256" key="8">
    <source>
        <dbReference type="PIRSR" id="PIRSR036565-1"/>
    </source>
</evidence>
<keyword evidence="6 10" id="KW-0786">Thiamine pyrophosphate</keyword>
<dbReference type="Pfam" id="PF02775">
    <property type="entry name" value="TPP_enzyme_C"/>
    <property type="match status" value="1"/>
</dbReference>
<dbReference type="SUPFAM" id="SSF52518">
    <property type="entry name" value="Thiamin diphosphate-binding fold (THDP-binding)"/>
    <property type="match status" value="2"/>
</dbReference>
<dbReference type="CDD" id="cd02005">
    <property type="entry name" value="TPP_PDC_IPDC"/>
    <property type="match status" value="1"/>
</dbReference>
<dbReference type="GO" id="GO:0006559">
    <property type="term" value="P:L-phenylalanine catabolic process"/>
    <property type="evidence" value="ECO:0007669"/>
    <property type="project" value="EnsemblFungi"/>
</dbReference>
<dbReference type="InterPro" id="IPR012001">
    <property type="entry name" value="Thiamin_PyroP_enz_TPP-bd_dom"/>
</dbReference>
<evidence type="ECO:0000256" key="9">
    <source>
        <dbReference type="PIRSR" id="PIRSR036565-2"/>
    </source>
</evidence>
<dbReference type="Gene3D" id="3.40.50.1220">
    <property type="entry name" value="TPP-binding domain"/>
    <property type="match status" value="1"/>
</dbReference>
<dbReference type="InterPro" id="IPR012110">
    <property type="entry name" value="PDC/IPDC-like"/>
</dbReference>
<comment type="cofactor">
    <cofactor evidence="9">
        <name>Mg(2+)</name>
        <dbReference type="ChEBI" id="CHEBI:18420"/>
    </cofactor>
    <text evidence="9">Binds 1 Mg(2+) per subunit.</text>
</comment>
<dbReference type="GO" id="GO:0006569">
    <property type="term" value="P:L-tryptophan catabolic process"/>
    <property type="evidence" value="ECO:0007669"/>
    <property type="project" value="EnsemblFungi"/>
</dbReference>
<dbReference type="Pfam" id="PF02776">
    <property type="entry name" value="TPP_enzyme_N"/>
    <property type="match status" value="1"/>
</dbReference>
<dbReference type="GO" id="GO:0050177">
    <property type="term" value="F:phenylpyruvate decarboxylase activity"/>
    <property type="evidence" value="ECO:0007669"/>
    <property type="project" value="EnsemblFungi"/>
</dbReference>
<reference evidence="14 15" key="1">
    <citation type="submission" date="2016-08" db="EMBL/GenBank/DDBJ databases">
        <title>Draft genome sequence of allopolyploid Zygosaccharomyces rouxii.</title>
        <authorList>
            <person name="Watanabe J."/>
            <person name="Uehara K."/>
            <person name="Mogi Y."/>
            <person name="Tsukioka Y."/>
        </authorList>
    </citation>
    <scope>NUCLEOTIDE SEQUENCE [LARGE SCALE GENOMIC DNA]</scope>
    <source>
        <strain evidence="14 15">NBRC 110957</strain>
    </source>
</reference>
<feature type="binding site" evidence="8">
    <location>
        <position position="130"/>
    </location>
    <ligand>
        <name>pyruvate</name>
        <dbReference type="ChEBI" id="CHEBI:15361"/>
        <label>1</label>
        <note>substrate; ligand shared between two neighboring subunits</note>
    </ligand>
</feature>
<dbReference type="InterPro" id="IPR029061">
    <property type="entry name" value="THDP-binding"/>
</dbReference>
<evidence type="ECO:0000313" key="15">
    <source>
        <dbReference type="Proteomes" id="UP000187013"/>
    </source>
</evidence>
<evidence type="ECO:0000256" key="7">
    <source>
        <dbReference type="ARBA" id="ARBA00023239"/>
    </source>
</evidence>
<dbReference type="Gene3D" id="3.40.50.970">
    <property type="match status" value="2"/>
</dbReference>
<feature type="binding site" evidence="8">
    <location>
        <position position="40"/>
    </location>
    <ligand>
        <name>pyruvate</name>
        <dbReference type="ChEBI" id="CHEBI:15361"/>
        <label>1</label>
        <note>substrate; ligand shared between two neighboring subunits</note>
    </ligand>
</feature>
<dbReference type="InterPro" id="IPR047214">
    <property type="entry name" value="TPP_PDC_IPDC"/>
</dbReference>
<comment type="caution">
    <text evidence="14">The sequence shown here is derived from an EMBL/GenBank/DDBJ whole genome shotgun (WGS) entry which is preliminary data.</text>
</comment>
<dbReference type="CDD" id="cd07038">
    <property type="entry name" value="TPP_PYR_PDC_IPDC_like"/>
    <property type="match status" value="1"/>
</dbReference>
<feature type="binding site" evidence="8">
    <location>
        <position position="181"/>
    </location>
    <ligand>
        <name>pyruvate</name>
        <dbReference type="ChEBI" id="CHEBI:15361"/>
        <label>2</label>
        <note>allosteric activator</note>
    </ligand>
</feature>
<keyword evidence="3 9" id="KW-0479">Metal-binding</keyword>
<dbReference type="GO" id="GO:0000949">
    <property type="term" value="P:aromatic amino acid family catabolic process to alcohol via Ehrlich pathway"/>
    <property type="evidence" value="ECO:0007669"/>
    <property type="project" value="EnsemblFungi"/>
</dbReference>
<evidence type="ECO:0000259" key="13">
    <source>
        <dbReference type="Pfam" id="PF02776"/>
    </source>
</evidence>
<comment type="cofactor">
    <cofactor evidence="1">
        <name>thiamine diphosphate</name>
        <dbReference type="ChEBI" id="CHEBI:58937"/>
    </cofactor>
</comment>
<feature type="binding site" evidence="8">
    <location>
        <position position="527"/>
    </location>
    <ligand>
        <name>pyruvate</name>
        <dbReference type="ChEBI" id="CHEBI:15361"/>
        <label>1</label>
        <note>substrate; ligand shared between two neighboring subunits</note>
    </ligand>
</feature>
<organism evidence="14 15">
    <name type="scientific">Zygosaccharomyces rouxii</name>
    <dbReference type="NCBI Taxonomy" id="4956"/>
    <lineage>
        <taxon>Eukaryota</taxon>
        <taxon>Fungi</taxon>
        <taxon>Dikarya</taxon>
        <taxon>Ascomycota</taxon>
        <taxon>Saccharomycotina</taxon>
        <taxon>Saccharomycetes</taxon>
        <taxon>Saccharomycetales</taxon>
        <taxon>Saccharomycetaceae</taxon>
        <taxon>Zygosaccharomyces</taxon>
    </lineage>
</organism>
<dbReference type="GO" id="GO:0005634">
    <property type="term" value="C:nucleus"/>
    <property type="evidence" value="ECO:0007669"/>
    <property type="project" value="TreeGrafter"/>
</dbReference>
<dbReference type="Proteomes" id="UP000187013">
    <property type="component" value="Unassembled WGS sequence"/>
</dbReference>
<dbReference type="InterPro" id="IPR047213">
    <property type="entry name" value="TPP_PYR_PDC_IPDC-like"/>
</dbReference>
<evidence type="ECO:0000313" key="14">
    <source>
        <dbReference type="EMBL" id="GAV50754.1"/>
    </source>
</evidence>
<evidence type="ECO:0008006" key="16">
    <source>
        <dbReference type="Google" id="ProtNLM"/>
    </source>
</evidence>
<keyword evidence="7" id="KW-0456">Lyase</keyword>
<dbReference type="eggNOG" id="KOG1184">
    <property type="taxonomic scope" value="Eukaryota"/>
</dbReference>
<feature type="domain" description="Thiamine pyrophosphate enzyme TPP-binding" evidence="12">
    <location>
        <begin position="424"/>
        <end position="583"/>
    </location>
</feature>
<comment type="similarity">
    <text evidence="2 10">Belongs to the TPP enzyme family.</text>
</comment>
<dbReference type="SUPFAM" id="SSF52467">
    <property type="entry name" value="DHS-like NAD/FAD-binding domain"/>
    <property type="match status" value="1"/>
</dbReference>
<dbReference type="GO" id="GO:0005829">
    <property type="term" value="C:cytosol"/>
    <property type="evidence" value="ECO:0007669"/>
    <property type="project" value="TreeGrafter"/>
</dbReference>
<dbReference type="GO" id="GO:0000951">
    <property type="term" value="P:L-methionine catabolic process to 3-methylthiopropanol"/>
    <property type="evidence" value="ECO:0007669"/>
    <property type="project" value="EnsemblFungi"/>
</dbReference>
<accession>A0A1Q3A4V9</accession>
<evidence type="ECO:0000256" key="4">
    <source>
        <dbReference type="ARBA" id="ARBA00022793"/>
    </source>
</evidence>
<keyword evidence="4" id="KW-0210">Decarboxylase</keyword>
<dbReference type="FunFam" id="3.40.50.970:FF:000024">
    <property type="entry name" value="Pyruvate decarboxylase isozyme"/>
    <property type="match status" value="1"/>
</dbReference>
<gene>
    <name evidence="14" type="ORF">ZYGR_0Z01770</name>
</gene>
<dbReference type="GO" id="GO:0006552">
    <property type="term" value="P:L-leucine catabolic process"/>
    <property type="evidence" value="ECO:0007669"/>
    <property type="project" value="EnsemblFungi"/>
</dbReference>
<dbReference type="GO" id="GO:0030976">
    <property type="term" value="F:thiamine pyrophosphate binding"/>
    <property type="evidence" value="ECO:0007669"/>
    <property type="project" value="InterPro"/>
</dbReference>
<dbReference type="InterPro" id="IPR029035">
    <property type="entry name" value="DHS-like_NAD/FAD-binding_dom"/>
</dbReference>
<feature type="binding site" evidence="9">
    <location>
        <position position="523"/>
    </location>
    <ligand>
        <name>Mg(2+)</name>
        <dbReference type="ChEBI" id="CHEBI:18420"/>
    </ligand>
</feature>
<dbReference type="GO" id="GO:0000950">
    <property type="term" value="P:branched-chain amino acid catabolic process to alcohol via Ehrlich pathway"/>
    <property type="evidence" value="ECO:0007669"/>
    <property type="project" value="EnsemblFungi"/>
</dbReference>
<evidence type="ECO:0000256" key="5">
    <source>
        <dbReference type="ARBA" id="ARBA00022842"/>
    </source>
</evidence>
<dbReference type="OrthoDB" id="308383at2759"/>
<sequence>MGPVSYESQDIRTKRIPFGEYLFKKLVQSGSKSIFGVPGDYNLPLLEHLYDDSVKDIGCRWIACCNELNAAYAADGYSRYTNKLATLITTYGVGELSAINGVAGSSAENVKVLHIVGVVKSDAPECNYHHLIPQLQHSNFIGPNRKICYDMVKDRVACSAEYLEDIETAPEKVDKVITEIYKHSKPGYLFVPADFADKLVDTTCLNNEINLCNSIERTPSEKLDSIVDGVLQWIYQSQTPAILADGNVDRFGLISQLNQFIERTQMVNFTTIMGKSIIDETNPRYQGLYAGKSCTDLVRSKFLSCDLILHFGVEKNEVNYCAQGFPYGPQAKVIEFHQSYIRLFDTLNGDEQLFENVNFVDVLTALHQRIDISKLNLQYDKAIFTTYEPSQLNLPEEDTSDVTQIYLQKKFPEILAPGDILVSDTGSFQFGVRDYKLPTQSKFMAQSTWLSIGMGLPAALGVGIGMQDYPRIHICDQSKVPAGYKPKLVLGVGDGAAQMTVQELTTMLRYHVDINVFVWNNNGYTIERAIMGENSDYNDIMPWRWTKLFEAFGDFDGKYSNSSLVKTRQELDQKIEDINKGGKGIELVEVKLGVMDYPAQLQMMLSNMKNAKK</sequence>
<dbReference type="GO" id="GO:0000287">
    <property type="term" value="F:magnesium ion binding"/>
    <property type="evidence" value="ECO:0007669"/>
    <property type="project" value="InterPro"/>
</dbReference>
<dbReference type="SMR" id="A0A1Q3A4V9"/>
<evidence type="ECO:0000256" key="1">
    <source>
        <dbReference type="ARBA" id="ARBA00001964"/>
    </source>
</evidence>
<feature type="domain" description="Thiamine pyrophosphate enzyme N-terminal TPP-binding" evidence="13">
    <location>
        <begin position="19"/>
        <end position="123"/>
    </location>
</feature>
<evidence type="ECO:0000256" key="3">
    <source>
        <dbReference type="ARBA" id="ARBA00022723"/>
    </source>
</evidence>
<dbReference type="PANTHER" id="PTHR43452">
    <property type="entry name" value="PYRUVATE DECARBOXYLASE"/>
    <property type="match status" value="1"/>
</dbReference>
<dbReference type="PANTHER" id="PTHR43452:SF3">
    <property type="entry name" value="TRANSAMINATED AMINO ACID DECARBOXYLASE"/>
    <property type="match status" value="1"/>
</dbReference>
<evidence type="ECO:0000259" key="12">
    <source>
        <dbReference type="Pfam" id="PF02775"/>
    </source>
</evidence>
<keyword evidence="5 9" id="KW-0460">Magnesium</keyword>
<feature type="domain" description="Thiamine pyrophosphate enzyme central" evidence="11">
    <location>
        <begin position="228"/>
        <end position="365"/>
    </location>
</feature>
<dbReference type="AlphaFoldDB" id="A0A1Q3A4V9"/>
<name>A0A1Q3A4V9_ZYGRO</name>
<protein>
    <recommendedName>
        <fullName evidence="16">Pyruvate decarboxylase</fullName>
    </recommendedName>
</protein>
<dbReference type="EMBL" id="BDGX01000026">
    <property type="protein sequence ID" value="GAV50754.1"/>
    <property type="molecule type" value="Genomic_DNA"/>
</dbReference>
<dbReference type="InterPro" id="IPR012000">
    <property type="entry name" value="Thiamin_PyroP_enz_cen_dom"/>
</dbReference>
<dbReference type="OMA" id="AQEISVM"/>
<evidence type="ECO:0000259" key="11">
    <source>
        <dbReference type="Pfam" id="PF00205"/>
    </source>
</evidence>
<evidence type="ECO:0000256" key="2">
    <source>
        <dbReference type="ARBA" id="ARBA00007812"/>
    </source>
</evidence>
<evidence type="ECO:0000256" key="6">
    <source>
        <dbReference type="ARBA" id="ARBA00023052"/>
    </source>
</evidence>
<evidence type="ECO:0000256" key="10">
    <source>
        <dbReference type="RuleBase" id="RU362132"/>
    </source>
</evidence>
<dbReference type="InterPro" id="IPR011766">
    <property type="entry name" value="TPP_enzyme_TPP-bd"/>
</dbReference>
<dbReference type="GO" id="GO:0004737">
    <property type="term" value="F:pyruvate decarboxylase activity"/>
    <property type="evidence" value="ECO:0007669"/>
    <property type="project" value="TreeGrafter"/>
</dbReference>
<dbReference type="PIRSF" id="PIRSF036565">
    <property type="entry name" value="Pyruvt_ip_decrb"/>
    <property type="match status" value="1"/>
</dbReference>
<feature type="binding site" evidence="9">
    <location>
        <position position="494"/>
    </location>
    <ligand>
        <name>Mg(2+)</name>
        <dbReference type="ChEBI" id="CHEBI:18420"/>
    </ligand>
</feature>
<feature type="binding site" evidence="9">
    <location>
        <position position="521"/>
    </location>
    <ligand>
        <name>Mg(2+)</name>
        <dbReference type="ChEBI" id="CHEBI:18420"/>
    </ligand>
</feature>
<proteinExistence type="inferred from homology"/>
<dbReference type="Pfam" id="PF00205">
    <property type="entry name" value="TPP_enzyme_M"/>
    <property type="match status" value="1"/>
</dbReference>